<evidence type="ECO:0000313" key="13">
    <source>
        <dbReference type="EMBL" id="KFE62232.1"/>
    </source>
</evidence>
<evidence type="ECO:0000313" key="14">
    <source>
        <dbReference type="Proteomes" id="UP000028725"/>
    </source>
</evidence>
<evidence type="ECO:0000256" key="3">
    <source>
        <dbReference type="ARBA" id="ARBA00022723"/>
    </source>
</evidence>
<dbReference type="GO" id="GO:0016301">
    <property type="term" value="F:kinase activity"/>
    <property type="evidence" value="ECO:0007669"/>
    <property type="project" value="UniProtKB-KW"/>
</dbReference>
<dbReference type="GO" id="GO:0006015">
    <property type="term" value="P:5-phosphoribose 1-diphosphate biosynthetic process"/>
    <property type="evidence" value="ECO:0007669"/>
    <property type="project" value="TreeGrafter"/>
</dbReference>
<accession>A0A085W3G9</accession>
<dbReference type="STRING" id="394096.DB31_4338"/>
<dbReference type="EMBL" id="JMCB01000023">
    <property type="protein sequence ID" value="KFE62232.1"/>
    <property type="molecule type" value="Genomic_DNA"/>
</dbReference>
<name>A0A085W3G9_9BACT</name>
<keyword evidence="7" id="KW-0067">ATP-binding</keyword>
<evidence type="ECO:0000256" key="10">
    <source>
        <dbReference type="RuleBase" id="RU004324"/>
    </source>
</evidence>
<keyword evidence="4 10" id="KW-0545">Nucleotide biosynthesis</keyword>
<evidence type="ECO:0000256" key="5">
    <source>
        <dbReference type="ARBA" id="ARBA00022741"/>
    </source>
</evidence>
<dbReference type="GO" id="GO:0002189">
    <property type="term" value="C:ribose phosphate diphosphokinase complex"/>
    <property type="evidence" value="ECO:0007669"/>
    <property type="project" value="TreeGrafter"/>
</dbReference>
<evidence type="ECO:0000256" key="4">
    <source>
        <dbReference type="ARBA" id="ARBA00022727"/>
    </source>
</evidence>
<sequence>MRVVLISGSSHPALGAAIAKVLNLEQGRCIVDRFPDGEHHVEVVEEVRGCDVYLLQTLGPPVDSHLMELLLMVDACRRRGAARVTAVVPYLAYARHDRRETGREPLGARLVADMLRVAGVDRLVAMDLHSPAVEGCFNIPVEHLSAMPLLADHLQRTATPSSVVVSPDLGAVKRAERYAAQLKLPVAVVHKHRTSGSQVQARRITGDVEGCTPIVVDDMISTAGTVEAAVNALLEAGCAPEVTVVATHALLVGPAIDRLQRLPLRRLLTTDSLPLPMRPPFQVEVVSVAPLLARSIELLRLGSQHGG</sequence>
<dbReference type="GO" id="GO:0000287">
    <property type="term" value="F:magnesium ion binding"/>
    <property type="evidence" value="ECO:0007669"/>
    <property type="project" value="InterPro"/>
</dbReference>
<dbReference type="InterPro" id="IPR000836">
    <property type="entry name" value="PRTase_dom"/>
</dbReference>
<dbReference type="CDD" id="cd06223">
    <property type="entry name" value="PRTases_typeI"/>
    <property type="match status" value="1"/>
</dbReference>
<dbReference type="OrthoDB" id="9777067at2"/>
<evidence type="ECO:0000259" key="12">
    <source>
        <dbReference type="Pfam" id="PF13793"/>
    </source>
</evidence>
<dbReference type="Pfam" id="PF00156">
    <property type="entry name" value="Pribosyltran"/>
    <property type="match status" value="1"/>
</dbReference>
<dbReference type="InterPro" id="IPR029057">
    <property type="entry name" value="PRTase-like"/>
</dbReference>
<dbReference type="GO" id="GO:0004749">
    <property type="term" value="F:ribose phosphate diphosphokinase activity"/>
    <property type="evidence" value="ECO:0007669"/>
    <property type="project" value="UniProtKB-EC"/>
</dbReference>
<dbReference type="GO" id="GO:0005737">
    <property type="term" value="C:cytoplasm"/>
    <property type="evidence" value="ECO:0007669"/>
    <property type="project" value="TreeGrafter"/>
</dbReference>
<dbReference type="RefSeq" id="WP_044197985.1">
    <property type="nucleotide sequence ID" value="NZ_JMCB01000023.1"/>
</dbReference>
<keyword evidence="5" id="KW-0547">Nucleotide-binding</keyword>
<dbReference type="NCBIfam" id="TIGR01251">
    <property type="entry name" value="ribP_PPkin"/>
    <property type="match status" value="1"/>
</dbReference>
<dbReference type="PANTHER" id="PTHR10210">
    <property type="entry name" value="RIBOSE-PHOSPHATE DIPHOSPHOKINASE FAMILY MEMBER"/>
    <property type="match status" value="1"/>
</dbReference>
<dbReference type="GO" id="GO:0005524">
    <property type="term" value="F:ATP binding"/>
    <property type="evidence" value="ECO:0007669"/>
    <property type="project" value="UniProtKB-KW"/>
</dbReference>
<dbReference type="InterPro" id="IPR029099">
    <property type="entry name" value="Pribosyltran_N"/>
</dbReference>
<keyword evidence="6 13" id="KW-0418">Kinase</keyword>
<dbReference type="InterPro" id="IPR005946">
    <property type="entry name" value="Rib-P_diPkinase"/>
</dbReference>
<dbReference type="AlphaFoldDB" id="A0A085W3G9"/>
<proteinExistence type="inferred from homology"/>
<evidence type="ECO:0000259" key="11">
    <source>
        <dbReference type="Pfam" id="PF00156"/>
    </source>
</evidence>
<dbReference type="NCBIfam" id="NF002320">
    <property type="entry name" value="PRK01259.1"/>
    <property type="match status" value="1"/>
</dbReference>
<dbReference type="PANTHER" id="PTHR10210:SF41">
    <property type="entry name" value="RIBOSE-PHOSPHATE PYROPHOSPHOKINASE 1, CHLOROPLASTIC"/>
    <property type="match status" value="1"/>
</dbReference>
<gene>
    <name evidence="13" type="ORF">DB31_4338</name>
</gene>
<keyword evidence="2" id="KW-0808">Transferase</keyword>
<dbReference type="Proteomes" id="UP000028725">
    <property type="component" value="Unassembled WGS sequence"/>
</dbReference>
<evidence type="ECO:0000256" key="8">
    <source>
        <dbReference type="ARBA" id="ARBA00022842"/>
    </source>
</evidence>
<dbReference type="Pfam" id="PF13793">
    <property type="entry name" value="Pribosyltran_N"/>
    <property type="match status" value="1"/>
</dbReference>
<comment type="similarity">
    <text evidence="10">Belongs to the ribose-phosphate pyrophosphokinase family.</text>
</comment>
<feature type="domain" description="Ribose-phosphate pyrophosphokinase N-terminal" evidence="12">
    <location>
        <begin position="4"/>
        <end position="119"/>
    </location>
</feature>
<protein>
    <recommendedName>
        <fullName evidence="1">ribose-phosphate diphosphokinase</fullName>
        <ecNumber evidence="1">2.7.6.1</ecNumber>
    </recommendedName>
</protein>
<evidence type="ECO:0000256" key="9">
    <source>
        <dbReference type="ARBA" id="ARBA00049535"/>
    </source>
</evidence>
<dbReference type="SMART" id="SM01400">
    <property type="entry name" value="Pribosyltran_N"/>
    <property type="match status" value="1"/>
</dbReference>
<dbReference type="Gene3D" id="3.40.50.2020">
    <property type="match status" value="2"/>
</dbReference>
<organism evidence="13 14">
    <name type="scientific">Hyalangium minutum</name>
    <dbReference type="NCBI Taxonomy" id="394096"/>
    <lineage>
        <taxon>Bacteria</taxon>
        <taxon>Pseudomonadati</taxon>
        <taxon>Myxococcota</taxon>
        <taxon>Myxococcia</taxon>
        <taxon>Myxococcales</taxon>
        <taxon>Cystobacterineae</taxon>
        <taxon>Archangiaceae</taxon>
        <taxon>Hyalangium</taxon>
    </lineage>
</organism>
<keyword evidence="3" id="KW-0479">Metal-binding</keyword>
<keyword evidence="8" id="KW-0460">Magnesium</keyword>
<keyword evidence="14" id="KW-1185">Reference proteome</keyword>
<comment type="catalytic activity">
    <reaction evidence="9">
        <text>D-ribose 5-phosphate + ATP = 5-phospho-alpha-D-ribose 1-diphosphate + AMP + H(+)</text>
        <dbReference type="Rhea" id="RHEA:15609"/>
        <dbReference type="ChEBI" id="CHEBI:15378"/>
        <dbReference type="ChEBI" id="CHEBI:30616"/>
        <dbReference type="ChEBI" id="CHEBI:58017"/>
        <dbReference type="ChEBI" id="CHEBI:78346"/>
        <dbReference type="ChEBI" id="CHEBI:456215"/>
        <dbReference type="EC" id="2.7.6.1"/>
    </reaction>
</comment>
<evidence type="ECO:0000256" key="1">
    <source>
        <dbReference type="ARBA" id="ARBA00013247"/>
    </source>
</evidence>
<dbReference type="PATRIC" id="fig|394096.3.peg.8071"/>
<evidence type="ECO:0000256" key="2">
    <source>
        <dbReference type="ARBA" id="ARBA00022679"/>
    </source>
</evidence>
<evidence type="ECO:0000256" key="6">
    <source>
        <dbReference type="ARBA" id="ARBA00022777"/>
    </source>
</evidence>
<feature type="domain" description="Phosphoribosyltransferase" evidence="11">
    <location>
        <begin position="162"/>
        <end position="247"/>
    </location>
</feature>
<evidence type="ECO:0000256" key="7">
    <source>
        <dbReference type="ARBA" id="ARBA00022840"/>
    </source>
</evidence>
<dbReference type="EC" id="2.7.6.1" evidence="1"/>
<dbReference type="SUPFAM" id="SSF53271">
    <property type="entry name" value="PRTase-like"/>
    <property type="match status" value="2"/>
</dbReference>
<dbReference type="GO" id="GO:0006164">
    <property type="term" value="P:purine nucleotide biosynthetic process"/>
    <property type="evidence" value="ECO:0007669"/>
    <property type="project" value="TreeGrafter"/>
</dbReference>
<comment type="caution">
    <text evidence="13">The sequence shown here is derived from an EMBL/GenBank/DDBJ whole genome shotgun (WGS) entry which is preliminary data.</text>
</comment>
<dbReference type="FunFam" id="3.40.50.2020:FF:000007">
    <property type="entry name" value="Ribose-phosphate pyrophosphokinase"/>
    <property type="match status" value="1"/>
</dbReference>
<reference evidence="13 14" key="1">
    <citation type="submission" date="2014-04" db="EMBL/GenBank/DDBJ databases">
        <title>Genome assembly of Hyalangium minutum DSM 14724.</title>
        <authorList>
            <person name="Sharma G."/>
            <person name="Subramanian S."/>
        </authorList>
    </citation>
    <scope>NUCLEOTIDE SEQUENCE [LARGE SCALE GENOMIC DNA]</scope>
    <source>
        <strain evidence="13 14">DSM 14724</strain>
    </source>
</reference>